<feature type="region of interest" description="Disordered" evidence="1">
    <location>
        <begin position="292"/>
        <end position="314"/>
    </location>
</feature>
<proteinExistence type="predicted"/>
<dbReference type="EMBL" id="CM027682">
    <property type="protein sequence ID" value="KAG0537557.1"/>
    <property type="molecule type" value="Genomic_DNA"/>
</dbReference>
<evidence type="ECO:0000256" key="1">
    <source>
        <dbReference type="SAM" id="MobiDB-lite"/>
    </source>
</evidence>
<organism evidence="2 3">
    <name type="scientific">Sorghum bicolor</name>
    <name type="common">Sorghum</name>
    <name type="synonym">Sorghum vulgare</name>
    <dbReference type="NCBI Taxonomy" id="4558"/>
    <lineage>
        <taxon>Eukaryota</taxon>
        <taxon>Viridiplantae</taxon>
        <taxon>Streptophyta</taxon>
        <taxon>Embryophyta</taxon>
        <taxon>Tracheophyta</taxon>
        <taxon>Spermatophyta</taxon>
        <taxon>Magnoliopsida</taxon>
        <taxon>Liliopsida</taxon>
        <taxon>Poales</taxon>
        <taxon>Poaceae</taxon>
        <taxon>PACMAD clade</taxon>
        <taxon>Panicoideae</taxon>
        <taxon>Andropogonodae</taxon>
        <taxon>Andropogoneae</taxon>
        <taxon>Sorghinae</taxon>
        <taxon>Sorghum</taxon>
    </lineage>
</organism>
<reference evidence="2" key="1">
    <citation type="journal article" date="2019" name="BMC Genomics">
        <title>A new reference genome for Sorghum bicolor reveals high levels of sequence similarity between sweet and grain genotypes: implications for the genetics of sugar metabolism.</title>
        <authorList>
            <person name="Cooper E.A."/>
            <person name="Brenton Z.W."/>
            <person name="Flinn B.S."/>
            <person name="Jenkins J."/>
            <person name="Shu S."/>
            <person name="Flowers D."/>
            <person name="Luo F."/>
            <person name="Wang Y."/>
            <person name="Xia P."/>
            <person name="Barry K."/>
            <person name="Daum C."/>
            <person name="Lipzen A."/>
            <person name="Yoshinaga Y."/>
            <person name="Schmutz J."/>
            <person name="Saski C."/>
            <person name="Vermerris W."/>
            <person name="Kresovich S."/>
        </authorList>
    </citation>
    <scope>NUCLEOTIDE SEQUENCE</scope>
</reference>
<feature type="region of interest" description="Disordered" evidence="1">
    <location>
        <begin position="117"/>
        <end position="213"/>
    </location>
</feature>
<comment type="caution">
    <text evidence="2">The sequence shown here is derived from an EMBL/GenBank/DDBJ whole genome shotgun (WGS) entry which is preliminary data.</text>
</comment>
<evidence type="ECO:0000313" key="3">
    <source>
        <dbReference type="Proteomes" id="UP000807115"/>
    </source>
</evidence>
<name>A0A921RCT0_SORBI</name>
<feature type="compositionally biased region" description="Basic and acidic residues" evidence="1">
    <location>
        <begin position="164"/>
        <end position="181"/>
    </location>
</feature>
<accession>A0A921RCT0</accession>
<dbReference type="AlphaFoldDB" id="A0A921RCT0"/>
<dbReference type="Proteomes" id="UP000807115">
    <property type="component" value="Chromosome 3"/>
</dbReference>
<protein>
    <submittedName>
        <fullName evidence="2">Uncharacterized protein</fullName>
    </submittedName>
</protein>
<evidence type="ECO:0000313" key="2">
    <source>
        <dbReference type="EMBL" id="KAG0537557.1"/>
    </source>
</evidence>
<gene>
    <name evidence="2" type="ORF">BDA96_03G158800</name>
</gene>
<sequence length="371" mass="39019">MDQARFKAMGTHARTHAGGVPNLLLTVVRARGCSGGGACLEPVDDFVEHLLDVLLGLADDLVPHLGVDAQRLVAAPGARVELLDAGRVADGVLGAVHDEERQLDLLEPLLQVAADAEELERRGGPGRRRGAARRRERELALPVHLEGPLGDVPPGEGDAPGGDDLGRRGEQVLERPRRPEPGADPAHGAVEDGAVPPQVPVPEVEQQRDGAAERLPVQEAGERGRVVGAERREGGVAVVEDRLDVGDVALEALGEAVALVVERGDGEARGGEVDGRELDHPAGLAREAVHDGDGAQDAGAVPAGHPALGEDAQAPRVDEGGGGVGHAVPRVELVRRQAPEGAPLVGLRNRVHHLCWWLLLSCWMKMDTLLY</sequence>
<reference evidence="2" key="2">
    <citation type="submission" date="2020-10" db="EMBL/GenBank/DDBJ databases">
        <authorList>
            <person name="Cooper E.A."/>
            <person name="Brenton Z.W."/>
            <person name="Flinn B.S."/>
            <person name="Jenkins J."/>
            <person name="Shu S."/>
            <person name="Flowers D."/>
            <person name="Luo F."/>
            <person name="Wang Y."/>
            <person name="Xia P."/>
            <person name="Barry K."/>
            <person name="Daum C."/>
            <person name="Lipzen A."/>
            <person name="Yoshinaga Y."/>
            <person name="Schmutz J."/>
            <person name="Saski C."/>
            <person name="Vermerris W."/>
            <person name="Kresovich S."/>
        </authorList>
    </citation>
    <scope>NUCLEOTIDE SEQUENCE</scope>
</reference>